<name>A0A0N4ZGT8_PARTI</name>
<sequence>LTKNEKTQLLNNTITFKNNLKENMQNFNLEEFINNLYSKLPEDVKQKLEQLKNYLTERYDQISESAKDFFKSYVEQLKKVIEKIKKGETMSEDELTDGTYELVKKYLELSDDDRNSIGKAFPTLSNFVNNEEFLNLLKQLNEDSTIEDYNNIGKQIFEKIKDGTFNPTQEEE</sequence>
<accession>A0A0N4ZGT8</accession>
<keyword evidence="6" id="KW-0446">Lipid-binding</keyword>
<keyword evidence="4" id="KW-0732">Signal</keyword>
<dbReference type="WBParaSite" id="PTRK_0000705600.1">
    <property type="protein sequence ID" value="PTRK_0000705600.1"/>
    <property type="gene ID" value="PTRK_0000705600"/>
</dbReference>
<evidence type="ECO:0000256" key="4">
    <source>
        <dbReference type="ARBA" id="ARBA00022729"/>
    </source>
</evidence>
<proteinExistence type="inferred from homology"/>
<organism evidence="7 8">
    <name type="scientific">Parastrongyloides trichosuri</name>
    <name type="common">Possum-specific nematode worm</name>
    <dbReference type="NCBI Taxonomy" id="131310"/>
    <lineage>
        <taxon>Eukaryota</taxon>
        <taxon>Metazoa</taxon>
        <taxon>Ecdysozoa</taxon>
        <taxon>Nematoda</taxon>
        <taxon>Chromadorea</taxon>
        <taxon>Rhabditida</taxon>
        <taxon>Tylenchina</taxon>
        <taxon>Panagrolaimomorpha</taxon>
        <taxon>Strongyloidoidea</taxon>
        <taxon>Strongyloididae</taxon>
        <taxon>Parastrongyloides</taxon>
    </lineage>
</organism>
<comment type="similarity">
    <text evidence="2">Belongs to the fatty-acid and retinol-binding protein (FARBP) family.</text>
</comment>
<dbReference type="GO" id="GO:0005576">
    <property type="term" value="C:extracellular region"/>
    <property type="evidence" value="ECO:0007669"/>
    <property type="project" value="UniProtKB-SubCell"/>
</dbReference>
<evidence type="ECO:0000313" key="7">
    <source>
        <dbReference type="Proteomes" id="UP000038045"/>
    </source>
</evidence>
<evidence type="ECO:0000313" key="8">
    <source>
        <dbReference type="WBParaSite" id="PTRK_0000705600.1"/>
    </source>
</evidence>
<evidence type="ECO:0000256" key="1">
    <source>
        <dbReference type="ARBA" id="ARBA00004613"/>
    </source>
</evidence>
<dbReference type="AlphaFoldDB" id="A0A0N4ZGT8"/>
<dbReference type="Gene3D" id="1.20.120.1100">
    <property type="match status" value="1"/>
</dbReference>
<evidence type="ECO:0000256" key="5">
    <source>
        <dbReference type="ARBA" id="ARBA00023054"/>
    </source>
</evidence>
<dbReference type="Proteomes" id="UP000038045">
    <property type="component" value="Unplaced"/>
</dbReference>
<dbReference type="GO" id="GO:0008289">
    <property type="term" value="F:lipid binding"/>
    <property type="evidence" value="ECO:0007669"/>
    <property type="project" value="UniProtKB-KW"/>
</dbReference>
<evidence type="ECO:0000256" key="6">
    <source>
        <dbReference type="ARBA" id="ARBA00023121"/>
    </source>
</evidence>
<evidence type="ECO:0000256" key="3">
    <source>
        <dbReference type="ARBA" id="ARBA00022525"/>
    </source>
</evidence>
<keyword evidence="7" id="KW-1185">Reference proteome</keyword>
<protein>
    <submittedName>
        <fullName evidence="8">DUF148 domain-containing protein</fullName>
    </submittedName>
</protein>
<dbReference type="InterPro" id="IPR008632">
    <property type="entry name" value="Gp-FAR-1"/>
</dbReference>
<reference evidence="8" key="1">
    <citation type="submission" date="2017-02" db="UniProtKB">
        <authorList>
            <consortium name="WormBaseParasite"/>
        </authorList>
    </citation>
    <scope>IDENTIFICATION</scope>
</reference>
<dbReference type="Pfam" id="PF05823">
    <property type="entry name" value="Gp-FAR-1"/>
    <property type="match status" value="1"/>
</dbReference>
<keyword evidence="5" id="KW-0175">Coiled coil</keyword>
<evidence type="ECO:0000256" key="2">
    <source>
        <dbReference type="ARBA" id="ARBA00006648"/>
    </source>
</evidence>
<keyword evidence="3" id="KW-0964">Secreted</keyword>
<comment type="subcellular location">
    <subcellularLocation>
        <location evidence="1">Secreted</location>
    </subcellularLocation>
</comment>